<dbReference type="EMBL" id="DXAM01000092">
    <property type="protein sequence ID" value="HJA04516.1"/>
    <property type="molecule type" value="Genomic_DNA"/>
</dbReference>
<dbReference type="InterPro" id="IPR021408">
    <property type="entry name" value="DUF3046"/>
</dbReference>
<evidence type="ECO:0000313" key="1">
    <source>
        <dbReference type="EMBL" id="HJA04516.1"/>
    </source>
</evidence>
<accession>A0A9D2KHL4</accession>
<protein>
    <submittedName>
        <fullName evidence="1">DUF3046 domain-containing protein</fullName>
    </submittedName>
</protein>
<sequence>MRRSEFLRAVDEHFDARATWVLDDLVLPGVGMTANAAIGAGIPPREVWEALCTEADLPPSARYGVGLQTPRD</sequence>
<dbReference type="Pfam" id="PF11248">
    <property type="entry name" value="DUF3046"/>
    <property type="match status" value="1"/>
</dbReference>
<gene>
    <name evidence="1" type="ORF">H9800_06595</name>
</gene>
<comment type="caution">
    <text evidence="1">The sequence shown here is derived from an EMBL/GenBank/DDBJ whole genome shotgun (WGS) entry which is preliminary data.</text>
</comment>
<proteinExistence type="predicted"/>
<name>A0A9D2KHL4_9MICO</name>
<dbReference type="Proteomes" id="UP000824220">
    <property type="component" value="Unassembled WGS sequence"/>
</dbReference>
<reference evidence="1" key="2">
    <citation type="submission" date="2021-04" db="EMBL/GenBank/DDBJ databases">
        <authorList>
            <person name="Gilroy R."/>
        </authorList>
    </citation>
    <scope>NUCLEOTIDE SEQUENCE</scope>
    <source>
        <strain evidence="1">ChiHjej8B7-3636</strain>
    </source>
</reference>
<organism evidence="1 2">
    <name type="scientific">Candidatus Microbacterium stercoravium</name>
    <dbReference type="NCBI Taxonomy" id="2838697"/>
    <lineage>
        <taxon>Bacteria</taxon>
        <taxon>Bacillati</taxon>
        <taxon>Actinomycetota</taxon>
        <taxon>Actinomycetes</taxon>
        <taxon>Micrococcales</taxon>
        <taxon>Microbacteriaceae</taxon>
        <taxon>Microbacterium</taxon>
    </lineage>
</organism>
<reference evidence="1" key="1">
    <citation type="journal article" date="2021" name="PeerJ">
        <title>Extensive microbial diversity within the chicken gut microbiome revealed by metagenomics and culture.</title>
        <authorList>
            <person name="Gilroy R."/>
            <person name="Ravi A."/>
            <person name="Getino M."/>
            <person name="Pursley I."/>
            <person name="Horton D.L."/>
            <person name="Alikhan N.F."/>
            <person name="Baker D."/>
            <person name="Gharbi K."/>
            <person name="Hall N."/>
            <person name="Watson M."/>
            <person name="Adriaenssens E.M."/>
            <person name="Foster-Nyarko E."/>
            <person name="Jarju S."/>
            <person name="Secka A."/>
            <person name="Antonio M."/>
            <person name="Oren A."/>
            <person name="Chaudhuri R.R."/>
            <person name="La Ragione R."/>
            <person name="Hildebrand F."/>
            <person name="Pallen M.J."/>
        </authorList>
    </citation>
    <scope>NUCLEOTIDE SEQUENCE</scope>
    <source>
        <strain evidence="1">ChiHjej8B7-3636</strain>
    </source>
</reference>
<dbReference type="AlphaFoldDB" id="A0A9D2KHL4"/>
<evidence type="ECO:0000313" key="2">
    <source>
        <dbReference type="Proteomes" id="UP000824220"/>
    </source>
</evidence>